<keyword evidence="2" id="KW-0677">Repeat</keyword>
<sequence length="376" mass="43023">MTSLNRLLQRNFSSSATAKASAAKIRSLSRNLYSEKDYNLLVKKFKKASEVDRFRTKDGVYELTVRRLASAKHFNLVEEILEDQKKYKDFSKEGFSARLIRLYGISGLFENAHKLFDGMPERNSPRTVLSFNALLSAYLHSKKFDMVDRLFKELPAKLSIEPNSVSYNIVIKAFCEMGSFDSAISVLDEMAKKGVNPDVITFNTLLDALYVNGRFSDGDKLWNQMQKNNVIPDIRSYNAKLEGLVGQKNMKEAVELTEKMKDEAVKLDIFSINTLIKGFVNEKNLDEAKKWYREIANTDYKPNNTTFKLTIPFLCENGDLDSAYEICKHIFKSGNYVDPSIPQLVVDKLMEKNRILEAKKIVKIGNHFKLSLPEDK</sequence>
<feature type="repeat" description="PPR" evidence="3">
    <location>
        <begin position="233"/>
        <end position="267"/>
    </location>
</feature>
<proteinExistence type="inferred from homology"/>
<dbReference type="GO" id="GO:0031930">
    <property type="term" value="P:mitochondria-nucleus signaling pathway"/>
    <property type="evidence" value="ECO:0007669"/>
    <property type="project" value="TreeGrafter"/>
</dbReference>
<dbReference type="Pfam" id="PF01535">
    <property type="entry name" value="PPR"/>
    <property type="match status" value="2"/>
</dbReference>
<evidence type="ECO:0000313" key="5">
    <source>
        <dbReference type="Proteomes" id="UP001293593"/>
    </source>
</evidence>
<keyword evidence="5" id="KW-1185">Reference proteome</keyword>
<reference evidence="4" key="1">
    <citation type="submission" date="2023-10" db="EMBL/GenBank/DDBJ databases">
        <title>Chromosome-level genome of the transformable northern wattle, Acacia crassicarpa.</title>
        <authorList>
            <person name="Massaro I."/>
            <person name="Sinha N.R."/>
            <person name="Poethig S."/>
            <person name="Leichty A.R."/>
        </authorList>
    </citation>
    <scope>NUCLEOTIDE SEQUENCE</scope>
    <source>
        <strain evidence="4">Acra3RX</strain>
        <tissue evidence="4">Leaf</tissue>
    </source>
</reference>
<feature type="repeat" description="PPR" evidence="3">
    <location>
        <begin position="198"/>
        <end position="232"/>
    </location>
</feature>
<dbReference type="Proteomes" id="UP001293593">
    <property type="component" value="Unassembled WGS sequence"/>
</dbReference>
<dbReference type="Gene3D" id="1.25.40.10">
    <property type="entry name" value="Tetratricopeptide repeat domain"/>
    <property type="match status" value="2"/>
</dbReference>
<dbReference type="GO" id="GO:0010019">
    <property type="term" value="P:chloroplast-nucleus signaling pathway"/>
    <property type="evidence" value="ECO:0007669"/>
    <property type="project" value="TreeGrafter"/>
</dbReference>
<feature type="repeat" description="PPR" evidence="3">
    <location>
        <begin position="163"/>
        <end position="197"/>
    </location>
</feature>
<dbReference type="PANTHER" id="PTHR47936">
    <property type="entry name" value="PPR_LONG DOMAIN-CONTAINING PROTEIN"/>
    <property type="match status" value="1"/>
</dbReference>
<comment type="caution">
    <text evidence="4">The sequence shown here is derived from an EMBL/GenBank/DDBJ whole genome shotgun (WGS) entry which is preliminary data.</text>
</comment>
<dbReference type="AlphaFoldDB" id="A0AAE1JIU3"/>
<organism evidence="4 5">
    <name type="scientific">Acacia crassicarpa</name>
    <name type="common">northern wattle</name>
    <dbReference type="NCBI Taxonomy" id="499986"/>
    <lineage>
        <taxon>Eukaryota</taxon>
        <taxon>Viridiplantae</taxon>
        <taxon>Streptophyta</taxon>
        <taxon>Embryophyta</taxon>
        <taxon>Tracheophyta</taxon>
        <taxon>Spermatophyta</taxon>
        <taxon>Magnoliopsida</taxon>
        <taxon>eudicotyledons</taxon>
        <taxon>Gunneridae</taxon>
        <taxon>Pentapetalae</taxon>
        <taxon>rosids</taxon>
        <taxon>fabids</taxon>
        <taxon>Fabales</taxon>
        <taxon>Fabaceae</taxon>
        <taxon>Caesalpinioideae</taxon>
        <taxon>mimosoid clade</taxon>
        <taxon>Acacieae</taxon>
        <taxon>Acacia</taxon>
    </lineage>
</organism>
<dbReference type="InterPro" id="IPR002885">
    <property type="entry name" value="PPR_rpt"/>
</dbReference>
<feature type="repeat" description="PPR" evidence="3">
    <location>
        <begin position="268"/>
        <end position="302"/>
    </location>
</feature>
<evidence type="ECO:0000256" key="3">
    <source>
        <dbReference type="PROSITE-ProRule" id="PRU00708"/>
    </source>
</evidence>
<dbReference type="SUPFAM" id="SSF81901">
    <property type="entry name" value="HCP-like"/>
    <property type="match status" value="1"/>
</dbReference>
<dbReference type="PROSITE" id="PS51375">
    <property type="entry name" value="PPR"/>
    <property type="match status" value="4"/>
</dbReference>
<comment type="similarity">
    <text evidence="1">Belongs to the PPR family. P subfamily.</text>
</comment>
<dbReference type="Pfam" id="PF13041">
    <property type="entry name" value="PPR_2"/>
    <property type="match status" value="2"/>
</dbReference>
<dbReference type="InterPro" id="IPR011990">
    <property type="entry name" value="TPR-like_helical_dom_sf"/>
</dbReference>
<dbReference type="PANTHER" id="PTHR47936:SF5">
    <property type="entry name" value="PENTACOTRIPEPTIDE-REPEAT REGION OF PRORP DOMAIN-CONTAINING PROTEIN"/>
    <property type="match status" value="1"/>
</dbReference>
<name>A0AAE1JIU3_9FABA</name>
<dbReference type="NCBIfam" id="TIGR00756">
    <property type="entry name" value="PPR"/>
    <property type="match status" value="4"/>
</dbReference>
<evidence type="ECO:0000256" key="1">
    <source>
        <dbReference type="ARBA" id="ARBA00007626"/>
    </source>
</evidence>
<dbReference type="EMBL" id="JAWXYG010000005">
    <property type="protein sequence ID" value="KAK4271392.1"/>
    <property type="molecule type" value="Genomic_DNA"/>
</dbReference>
<gene>
    <name evidence="4" type="ORF">QN277_020094</name>
</gene>
<dbReference type="GO" id="GO:0009507">
    <property type="term" value="C:chloroplast"/>
    <property type="evidence" value="ECO:0007669"/>
    <property type="project" value="TreeGrafter"/>
</dbReference>
<evidence type="ECO:0008006" key="6">
    <source>
        <dbReference type="Google" id="ProtNLM"/>
    </source>
</evidence>
<protein>
    <recommendedName>
        <fullName evidence="6">Pentatricopeptide repeat-containing protein</fullName>
    </recommendedName>
</protein>
<evidence type="ECO:0000256" key="2">
    <source>
        <dbReference type="ARBA" id="ARBA00022737"/>
    </source>
</evidence>
<accession>A0AAE1JIU3</accession>
<evidence type="ECO:0000313" key="4">
    <source>
        <dbReference type="EMBL" id="KAK4271392.1"/>
    </source>
</evidence>